<dbReference type="EMBL" id="CP031093">
    <property type="protein sequence ID" value="QCF25978.1"/>
    <property type="molecule type" value="Genomic_DNA"/>
</dbReference>
<reference evidence="18 19" key="1">
    <citation type="submission" date="2018-07" db="EMBL/GenBank/DDBJ databases">
        <title>Marsedoiliclastica nanhaica gen. nov. sp. nov., a novel marine hydrocarbonoclastic bacterium isolated from an in-situ enriched hydrocarbon-degrading consortium in deep-sea sediment.</title>
        <authorList>
            <person name="Dong C."/>
            <person name="Ma T."/>
            <person name="Liu R."/>
            <person name="Shao Z."/>
        </authorList>
    </citation>
    <scope>NUCLEOTIDE SEQUENCE [LARGE SCALE GENOMIC DNA]</scope>
    <source>
        <strain evidence="19">soil36-7</strain>
    </source>
</reference>
<evidence type="ECO:0000256" key="4">
    <source>
        <dbReference type="ARBA" id="ARBA00012268"/>
    </source>
</evidence>
<keyword evidence="19" id="KW-1185">Reference proteome</keyword>
<evidence type="ECO:0000256" key="1">
    <source>
        <dbReference type="ARBA" id="ARBA00004496"/>
    </source>
</evidence>
<dbReference type="UniPathway" id="UPA00299"/>
<dbReference type="GO" id="GO:0033942">
    <property type="term" value="F:4-alpha-D-(1-&gt;4)-alpha-D-glucanotrehalose trehalohydrolase activity"/>
    <property type="evidence" value="ECO:0007669"/>
    <property type="project" value="UniProtKB-EC"/>
</dbReference>
<organism evidence="18 19">
    <name type="scientific">Hydrocarboniclastica marina</name>
    <dbReference type="NCBI Taxonomy" id="2259620"/>
    <lineage>
        <taxon>Bacteria</taxon>
        <taxon>Pseudomonadati</taxon>
        <taxon>Pseudomonadota</taxon>
        <taxon>Gammaproteobacteria</taxon>
        <taxon>Alteromonadales</taxon>
        <taxon>Alteromonadaceae</taxon>
        <taxon>Hydrocarboniclastica</taxon>
    </lineage>
</organism>
<name>A0A4P7XG68_9ALTE</name>
<keyword evidence="8" id="KW-0119">Carbohydrate metabolism</keyword>
<evidence type="ECO:0000256" key="16">
    <source>
        <dbReference type="PIRSR" id="PIRSR006337-3"/>
    </source>
</evidence>
<evidence type="ECO:0000256" key="2">
    <source>
        <dbReference type="ARBA" id="ARBA00005199"/>
    </source>
</evidence>
<dbReference type="Gene3D" id="3.20.20.80">
    <property type="entry name" value="Glycosidases"/>
    <property type="match status" value="1"/>
</dbReference>
<comment type="catalytic activity">
    <reaction evidence="12 14">
        <text>hydrolysis of (1-&gt;4)-alpha-D-glucosidic linkage in 4-alpha-D-[(1-&gt;4)-alpha-D-glucanosyl]n trehalose to yield trehalose and (1-&gt;4)-alpha-D-glucan.</text>
        <dbReference type="EC" id="3.2.1.141"/>
    </reaction>
</comment>
<keyword evidence="9 14" id="KW-0326">Glycosidase</keyword>
<dbReference type="OrthoDB" id="9800174at2"/>
<dbReference type="InterPro" id="IPR006047">
    <property type="entry name" value="GH13_cat_dom"/>
</dbReference>
<dbReference type="InterPro" id="IPR017853">
    <property type="entry name" value="GH"/>
</dbReference>
<protein>
    <recommendedName>
        <fullName evidence="5 13">Malto-oligosyltrehalose trehalohydrolase</fullName>
        <shortName evidence="14">MTHase</shortName>
        <ecNumber evidence="4 13">3.2.1.141</ecNumber>
    </recommendedName>
    <alternativeName>
        <fullName evidence="11 14">4-alpha-D-((1-&gt;4)-alpha-D-glucano)trehalose trehalohydrolase</fullName>
    </alternativeName>
    <alternativeName>
        <fullName evidence="10 14">Maltooligosyl trehalose trehalohydrolase</fullName>
    </alternativeName>
</protein>
<evidence type="ECO:0000256" key="10">
    <source>
        <dbReference type="ARBA" id="ARBA00032057"/>
    </source>
</evidence>
<gene>
    <name evidence="18" type="primary">treZ</name>
    <name evidence="18" type="ORF">soil367_08610</name>
</gene>
<dbReference type="PANTHER" id="PTHR43651">
    <property type="entry name" value="1,4-ALPHA-GLUCAN-BRANCHING ENZYME"/>
    <property type="match status" value="1"/>
</dbReference>
<accession>A0A4P7XG68</accession>
<dbReference type="GO" id="GO:0005992">
    <property type="term" value="P:trehalose biosynthetic process"/>
    <property type="evidence" value="ECO:0007669"/>
    <property type="project" value="UniProtKB-UniRule"/>
</dbReference>
<feature type="site" description="Transition state stabilizer" evidence="16">
    <location>
        <position position="393"/>
    </location>
</feature>
<dbReference type="InterPro" id="IPR022567">
    <property type="entry name" value="DUF3459"/>
</dbReference>
<dbReference type="CDD" id="cd02853">
    <property type="entry name" value="E_set_MTHase_like_N"/>
    <property type="match status" value="1"/>
</dbReference>
<evidence type="ECO:0000256" key="7">
    <source>
        <dbReference type="ARBA" id="ARBA00022801"/>
    </source>
</evidence>
<dbReference type="Pfam" id="PF02922">
    <property type="entry name" value="CBM_48"/>
    <property type="match status" value="1"/>
</dbReference>
<dbReference type="InterPro" id="IPR044901">
    <property type="entry name" value="Trehalose_TreZ_E-set_sf"/>
</dbReference>
<evidence type="ECO:0000256" key="11">
    <source>
        <dbReference type="ARBA" id="ARBA00033284"/>
    </source>
</evidence>
<keyword evidence="7 14" id="KW-0378">Hydrolase</keyword>
<dbReference type="Gene3D" id="2.60.40.10">
    <property type="entry name" value="Immunoglobulins"/>
    <property type="match status" value="1"/>
</dbReference>
<dbReference type="Pfam" id="PF00128">
    <property type="entry name" value="Alpha-amylase"/>
    <property type="match status" value="1"/>
</dbReference>
<evidence type="ECO:0000256" key="8">
    <source>
        <dbReference type="ARBA" id="ARBA00023277"/>
    </source>
</evidence>
<comment type="similarity">
    <text evidence="3 14">Belongs to the glycosyl hydrolase 13 family.</text>
</comment>
<evidence type="ECO:0000256" key="3">
    <source>
        <dbReference type="ARBA" id="ARBA00008061"/>
    </source>
</evidence>
<keyword evidence="6" id="KW-0963">Cytoplasm</keyword>
<dbReference type="EC" id="3.2.1.141" evidence="4 13"/>
<evidence type="ECO:0000256" key="12">
    <source>
        <dbReference type="ARBA" id="ARBA00034013"/>
    </source>
</evidence>
<dbReference type="GO" id="GO:0005737">
    <property type="term" value="C:cytoplasm"/>
    <property type="evidence" value="ECO:0007669"/>
    <property type="project" value="UniProtKB-SubCell"/>
</dbReference>
<feature type="active site" description="Nucleophile" evidence="15">
    <location>
        <position position="270"/>
    </location>
</feature>
<comment type="subcellular location">
    <subcellularLocation>
        <location evidence="1 15">Cytoplasm</location>
    </subcellularLocation>
</comment>
<evidence type="ECO:0000256" key="5">
    <source>
        <dbReference type="ARBA" id="ARBA00015938"/>
    </source>
</evidence>
<dbReference type="PANTHER" id="PTHR43651:SF11">
    <property type="entry name" value="MALTO-OLIGOSYLTREHALOSE TREHALOHYDROLASE"/>
    <property type="match status" value="1"/>
</dbReference>
<dbReference type="SMART" id="SM00642">
    <property type="entry name" value="Aamy"/>
    <property type="match status" value="1"/>
</dbReference>
<dbReference type="RefSeq" id="WP_136548698.1">
    <property type="nucleotide sequence ID" value="NZ_CP031093.1"/>
</dbReference>
<dbReference type="InterPro" id="IPR014756">
    <property type="entry name" value="Ig_E-set"/>
</dbReference>
<dbReference type="Pfam" id="PF11941">
    <property type="entry name" value="DUF3459"/>
    <property type="match status" value="1"/>
</dbReference>
<dbReference type="InterPro" id="IPR012768">
    <property type="entry name" value="Trehalose_TreZ"/>
</dbReference>
<evidence type="ECO:0000256" key="6">
    <source>
        <dbReference type="ARBA" id="ARBA00022490"/>
    </source>
</evidence>
<dbReference type="NCBIfam" id="TIGR02402">
    <property type="entry name" value="trehalose_TreZ"/>
    <property type="match status" value="1"/>
</dbReference>
<evidence type="ECO:0000256" key="14">
    <source>
        <dbReference type="PIRNR" id="PIRNR006337"/>
    </source>
</evidence>
<proteinExistence type="inferred from homology"/>
<dbReference type="Gene3D" id="1.10.10.760">
    <property type="entry name" value="E-set domains of sugar-utilizing enzymes"/>
    <property type="match status" value="1"/>
</dbReference>
<evidence type="ECO:0000256" key="9">
    <source>
        <dbReference type="ARBA" id="ARBA00023295"/>
    </source>
</evidence>
<dbReference type="PIRSF" id="PIRSF006337">
    <property type="entry name" value="Trehalose_TreZ"/>
    <property type="match status" value="1"/>
</dbReference>
<dbReference type="SUPFAM" id="SSF81296">
    <property type="entry name" value="E set domains"/>
    <property type="match status" value="1"/>
</dbReference>
<sequence>MNQTAFRQDTAFQPRFGAHPSAPDRVRFSLWAPSANRVSLEVEGRDPEPMQPASGGAFELETEGSHGLRYRYRVFADAADTEGTAVPDPASRAQEGDIGGPSCVVDPDHFHWKHQEWKGRPWVETVIYELHVGALGGFDGVRERLGYLARLGVTAIELMPVAEFPGGRNWGYDGVLPYAVEAAYGGPDALKRLIDEAHGYGLMVFLDVVYNHFGPDGNYLAQYADRFFRQDIETPWGAAIDFRQPEVRQYFVDNALMWLHEYRLDGLRFDAVHAISERDFLEELAEEVHRRIPAGRHVHLILENEANTAGLLQEKYFTAQWNDDGHNVLHVLMTGEQEGYYADFIRDSTHKLVRCLEEGFIYQGEQSRHGRPRGEPSAHLPPHAFVLFLQNHDQIGNRALGERLITLAHEDAVTAATTLLLLSPMIPLLFMGEEWGSRRPFLFFTEHSDDLADAVREGRRNEFAAFEAFNDEAQRLRIPDPNAIETFEASVPDFDSRLLPPHKQWLDLYRSLLSLRRKKIVPRLPGTKSLGATMLANGAVLARWRLGDGSDLSIALNLSETEAPLSLDKLFDGGARLLTRYCLHVSRPSVITDVDNNRLPARSAVAALIPATALESMNG</sequence>
<evidence type="ECO:0000313" key="19">
    <source>
        <dbReference type="Proteomes" id="UP000298049"/>
    </source>
</evidence>
<dbReference type="InterPro" id="IPR013783">
    <property type="entry name" value="Ig-like_fold"/>
</dbReference>
<dbReference type="AlphaFoldDB" id="A0A4P7XG68"/>
<evidence type="ECO:0000259" key="17">
    <source>
        <dbReference type="SMART" id="SM00642"/>
    </source>
</evidence>
<feature type="domain" description="Glycosyl hydrolase family 13 catalytic" evidence="17">
    <location>
        <begin position="104"/>
        <end position="459"/>
    </location>
</feature>
<feature type="active site" description="Proton donor" evidence="15">
    <location>
        <position position="303"/>
    </location>
</feature>
<dbReference type="SUPFAM" id="SSF51445">
    <property type="entry name" value="(Trans)glycosidases"/>
    <property type="match status" value="1"/>
</dbReference>
<comment type="pathway">
    <text evidence="2 14">Glycan biosynthesis; trehalose biosynthesis.</text>
</comment>
<evidence type="ECO:0000313" key="18">
    <source>
        <dbReference type="EMBL" id="QCF25978.1"/>
    </source>
</evidence>
<evidence type="ECO:0000256" key="13">
    <source>
        <dbReference type="NCBIfam" id="TIGR02402"/>
    </source>
</evidence>
<dbReference type="Proteomes" id="UP000298049">
    <property type="component" value="Chromosome"/>
</dbReference>
<dbReference type="InterPro" id="IPR004193">
    <property type="entry name" value="Glyco_hydro_13_N"/>
</dbReference>
<evidence type="ECO:0000256" key="15">
    <source>
        <dbReference type="PIRSR" id="PIRSR006337-1"/>
    </source>
</evidence>
<dbReference type="KEGG" id="hmi:soil367_08610"/>
<dbReference type="CDD" id="cd11325">
    <property type="entry name" value="AmyAc_GTHase"/>
    <property type="match status" value="1"/>
</dbReference>